<dbReference type="InterPro" id="IPR036116">
    <property type="entry name" value="FN3_sf"/>
</dbReference>
<accession>A0ABS5U1C5</accession>
<keyword evidence="3" id="KW-0624">Polysaccharide degradation</keyword>
<dbReference type="CDD" id="cd00063">
    <property type="entry name" value="FN3"/>
    <property type="match status" value="4"/>
</dbReference>
<dbReference type="PANTHER" id="PTHR13817">
    <property type="entry name" value="TITIN"/>
    <property type="match status" value="1"/>
</dbReference>
<keyword evidence="4" id="KW-0732">Signal</keyword>
<feature type="signal peptide" evidence="4">
    <location>
        <begin position="1"/>
        <end position="30"/>
    </location>
</feature>
<organism evidence="6 7">
    <name type="scientific">Cellulomonas fulva</name>
    <dbReference type="NCBI Taxonomy" id="2835530"/>
    <lineage>
        <taxon>Bacteria</taxon>
        <taxon>Bacillati</taxon>
        <taxon>Actinomycetota</taxon>
        <taxon>Actinomycetes</taxon>
        <taxon>Micrococcales</taxon>
        <taxon>Cellulomonadaceae</taxon>
        <taxon>Cellulomonas</taxon>
    </lineage>
</organism>
<proteinExistence type="predicted"/>
<evidence type="ECO:0000256" key="3">
    <source>
        <dbReference type="ARBA" id="ARBA00023326"/>
    </source>
</evidence>
<dbReference type="InterPro" id="IPR050964">
    <property type="entry name" value="Striated_Muscle_Regulatory"/>
</dbReference>
<dbReference type="PROSITE" id="PS50853">
    <property type="entry name" value="FN3"/>
    <property type="match status" value="4"/>
</dbReference>
<feature type="domain" description="Fibronectin type-III" evidence="5">
    <location>
        <begin position="922"/>
        <end position="1018"/>
    </location>
</feature>
<evidence type="ECO:0000256" key="2">
    <source>
        <dbReference type="ARBA" id="ARBA00023295"/>
    </source>
</evidence>
<keyword evidence="2" id="KW-0378">Hydrolase</keyword>
<feature type="chain" id="PRO_5046701655" evidence="4">
    <location>
        <begin position="31"/>
        <end position="1314"/>
    </location>
</feature>
<evidence type="ECO:0000256" key="1">
    <source>
        <dbReference type="ARBA" id="ARBA00022737"/>
    </source>
</evidence>
<dbReference type="Proteomes" id="UP000722125">
    <property type="component" value="Unassembled WGS sequence"/>
</dbReference>
<dbReference type="InterPro" id="IPR013783">
    <property type="entry name" value="Ig-like_fold"/>
</dbReference>
<dbReference type="SMART" id="SM00060">
    <property type="entry name" value="FN3"/>
    <property type="match status" value="7"/>
</dbReference>
<dbReference type="EMBL" id="JAHBOH010000001">
    <property type="protein sequence ID" value="MBT0995194.1"/>
    <property type="molecule type" value="Genomic_DNA"/>
</dbReference>
<reference evidence="6 7" key="1">
    <citation type="submission" date="2021-05" db="EMBL/GenBank/DDBJ databases">
        <title>Description of Cellulomonas sp. DKR-3 sp. nov.</title>
        <authorList>
            <person name="Dahal R.H."/>
            <person name="Chaudhary D.K."/>
        </authorList>
    </citation>
    <scope>NUCLEOTIDE SEQUENCE [LARGE SCALE GENOMIC DNA]</scope>
    <source>
        <strain evidence="6 7">DKR-3</strain>
    </source>
</reference>
<keyword evidence="2" id="KW-0326">Glycosidase</keyword>
<dbReference type="SUPFAM" id="SSF49265">
    <property type="entry name" value="Fibronectin type III"/>
    <property type="match status" value="3"/>
</dbReference>
<dbReference type="Gene3D" id="2.60.40.10">
    <property type="entry name" value="Immunoglobulins"/>
    <property type="match status" value="11"/>
</dbReference>
<name>A0ABS5U1C5_9CELL</name>
<dbReference type="InterPro" id="IPR003961">
    <property type="entry name" value="FN3_dom"/>
</dbReference>
<dbReference type="RefSeq" id="WP_214351247.1">
    <property type="nucleotide sequence ID" value="NZ_JAHBOH010000001.1"/>
</dbReference>
<sequence length="1314" mass="136730">MILRRTAAALVTAALVVVGGSAAVIAPATAATTVLLAAPVNLATRVVNDDTQYTWDGVDGATGYTIEVATDDQFATSNIVATRTTTARTWIPERMLGSTDGRTLYWRVAAHSSGTTAASRGDFSEPALVDVEAARTPTLLSPSPGAVVDYPAPVSFRWSPVEGAVSYTLTYSSSPDWAAGVTTTVAGVTGTAHTPTAPLARTSAAAPVQWYWKVQAVFANPSSATSTTYPVTGPAQAEAGTFSVRWTAAASAPSLLAPVGTDMVQSDLKFTWTTVPGAATYKIEIGQSVDNATGAVTTLIDTGQTTSTSYVPLKQLVDGNYFWQVTAYDPAGKPGQRSTAAEFRKAWGAQSASTTSASGFAKTYPFPTFGSTDIAQATAVPLDRIMLTWDPVARATLYEVVATPINERAGDPDAPADTRKALTCRTASTSATVVARVDEGANTGSMLEGDQVCLWNGSRNQRMDAGGLYEWKVRAIDYSGSATTAIQATTPAGSQESQWSDVDDGDLSRKRYFRVLPTSEPTTTTTVVNEASWTTQSTSAVGKPAPVMEWAPVLGANAYEVAVYSDQDCTAHVSTQYTMQTRLLVNGVFDDETSGAYCWRVRGISMNEAFTQITLVVGSVFSEKHFWQKSSTPVDFVGVDRVTTAPDGSIVFAWRPQALSAPADGGSRGYAVTILDSSLNSKGTVKVEYPWYVAKTPDAQQKPLAPGTYYFKVAALDALGNAGNYTENVGFEVAGPRPTHLDQTVDGTTATLTWTGTTAAAKYGVKVRPVGAAWPTTTTQVTQAAATVRDLDDGAYEWLVFSYDDSGYTSLEATTGAFSVAAPVPALTTPTGTVLTSDDRVLDWEPVPGASRYLVQYSAAAGSLDSAAAAETMATSYAIPTTLAYGTTYYWQVTAVPEKASTSSTRVKLGRSSVSAFSVVNPPATVSLSKVTATGTEVTATWTTPTGAARGSADAPAYRLAYRASNGTGATSEWTVLEIESGAVSRTLTGLDVSTTYEFQLQAYNAEGSSAWSTSKSVSTPGAPTAAVTALTASPTVDSLKVSWRAPSSSATGGSPITGYAVAYRKGAGAWVEVPANRTSTATTATLTGLTSKSSYTVSVAPLNAVGEGPAATLSAVTLGLPSAPKSVKVVRGDRSAAVTWTAPSANGGSAITGYTVERRVQDPKTKAWSGWSAAASTSASTLTTNLGGLTNGVAYQVRVAARSQVGTGAFTAPVTFKPAGRPSAPTAVKATATAGKITLRWTKSVANGSTIASYQVKYSLNGSTWYTMPKVAATSTSTVLKPTKRGKTYSFKVTALSNVGASPASTVVKVVAK</sequence>
<dbReference type="PRINTS" id="PR00014">
    <property type="entry name" value="FNTYPEIII"/>
</dbReference>
<keyword evidence="7" id="KW-1185">Reference proteome</keyword>
<feature type="domain" description="Fibronectin type-III" evidence="5">
    <location>
        <begin position="1225"/>
        <end position="1314"/>
    </location>
</feature>
<protein>
    <submittedName>
        <fullName evidence="6">Fibronectin type III domain-containing protein</fullName>
    </submittedName>
</protein>
<feature type="domain" description="Fibronectin type-III" evidence="5">
    <location>
        <begin position="1020"/>
        <end position="1122"/>
    </location>
</feature>
<gene>
    <name evidence="6" type="ORF">KIN34_12965</name>
</gene>
<dbReference type="PANTHER" id="PTHR13817:SF73">
    <property type="entry name" value="FIBRONECTIN TYPE-III DOMAIN-CONTAINING PROTEIN"/>
    <property type="match status" value="1"/>
</dbReference>
<comment type="caution">
    <text evidence="6">The sequence shown here is derived from an EMBL/GenBank/DDBJ whole genome shotgun (WGS) entry which is preliminary data.</text>
</comment>
<keyword evidence="3" id="KW-0119">Carbohydrate metabolism</keyword>
<evidence type="ECO:0000256" key="4">
    <source>
        <dbReference type="SAM" id="SignalP"/>
    </source>
</evidence>
<dbReference type="Pfam" id="PF00041">
    <property type="entry name" value="fn3"/>
    <property type="match status" value="4"/>
</dbReference>
<evidence type="ECO:0000313" key="6">
    <source>
        <dbReference type="EMBL" id="MBT0995194.1"/>
    </source>
</evidence>
<feature type="domain" description="Fibronectin type-III" evidence="5">
    <location>
        <begin position="1124"/>
        <end position="1223"/>
    </location>
</feature>
<evidence type="ECO:0000259" key="5">
    <source>
        <dbReference type="PROSITE" id="PS50853"/>
    </source>
</evidence>
<evidence type="ECO:0000313" key="7">
    <source>
        <dbReference type="Proteomes" id="UP000722125"/>
    </source>
</evidence>
<keyword evidence="1" id="KW-0677">Repeat</keyword>